<dbReference type="InterPro" id="IPR017896">
    <property type="entry name" value="4Fe4S_Fe-S-bd"/>
</dbReference>
<gene>
    <name evidence="6" type="ORF">LCGC14_1031520</name>
</gene>
<feature type="domain" description="4Fe-4S ferredoxin-type" evidence="5">
    <location>
        <begin position="119"/>
        <end position="148"/>
    </location>
</feature>
<dbReference type="GO" id="GO:0046872">
    <property type="term" value="F:metal ion binding"/>
    <property type="evidence" value="ECO:0007669"/>
    <property type="project" value="UniProtKB-KW"/>
</dbReference>
<proteinExistence type="predicted"/>
<dbReference type="InterPro" id="IPR054822">
    <property type="entry name" value="DsrO-like"/>
</dbReference>
<dbReference type="CDD" id="cd10551">
    <property type="entry name" value="PsrB"/>
    <property type="match status" value="1"/>
</dbReference>
<feature type="domain" description="4Fe-4S ferredoxin-type" evidence="5">
    <location>
        <begin position="87"/>
        <end position="118"/>
    </location>
</feature>
<reference evidence="6" key="1">
    <citation type="journal article" date="2015" name="Nature">
        <title>Complex archaea that bridge the gap between prokaryotes and eukaryotes.</title>
        <authorList>
            <person name="Spang A."/>
            <person name="Saw J.H."/>
            <person name="Jorgensen S.L."/>
            <person name="Zaremba-Niedzwiedzka K."/>
            <person name="Martijn J."/>
            <person name="Lind A.E."/>
            <person name="van Eijk R."/>
            <person name="Schleper C."/>
            <person name="Guy L."/>
            <person name="Ettema T.J."/>
        </authorList>
    </citation>
    <scope>NUCLEOTIDE SEQUENCE</scope>
</reference>
<dbReference type="Pfam" id="PF10518">
    <property type="entry name" value="TAT_signal"/>
    <property type="match status" value="1"/>
</dbReference>
<keyword evidence="4" id="KW-0411">Iron-sulfur</keyword>
<evidence type="ECO:0000256" key="4">
    <source>
        <dbReference type="ARBA" id="ARBA00023014"/>
    </source>
</evidence>
<dbReference type="PANTHER" id="PTHR43177:SF3">
    <property type="entry name" value="PROTEIN NRFC HOMOLOG"/>
    <property type="match status" value="1"/>
</dbReference>
<evidence type="ECO:0000256" key="3">
    <source>
        <dbReference type="ARBA" id="ARBA00023004"/>
    </source>
</evidence>
<dbReference type="InterPro" id="IPR050954">
    <property type="entry name" value="ET_IronSulfur_Cluster-Binding"/>
</dbReference>
<evidence type="ECO:0000256" key="2">
    <source>
        <dbReference type="ARBA" id="ARBA00022723"/>
    </source>
</evidence>
<keyword evidence="3" id="KW-0408">Iron</keyword>
<dbReference type="PROSITE" id="PS51379">
    <property type="entry name" value="4FE4S_FER_2"/>
    <property type="match status" value="3"/>
</dbReference>
<feature type="domain" description="4Fe-4S ferredoxin-type" evidence="5">
    <location>
        <begin position="42"/>
        <end position="72"/>
    </location>
</feature>
<name>A0A0F9QCK1_9ZZZZ</name>
<dbReference type="SUPFAM" id="SSF54862">
    <property type="entry name" value="4Fe-4S ferredoxins"/>
    <property type="match status" value="1"/>
</dbReference>
<dbReference type="PROSITE" id="PS00198">
    <property type="entry name" value="4FE4S_FER_1"/>
    <property type="match status" value="1"/>
</dbReference>
<dbReference type="InterPro" id="IPR019546">
    <property type="entry name" value="TAT_signal_bac_arc"/>
</dbReference>
<dbReference type="AlphaFoldDB" id="A0A0F9QCK1"/>
<evidence type="ECO:0000313" key="6">
    <source>
        <dbReference type="EMBL" id="KKN10946.1"/>
    </source>
</evidence>
<keyword evidence="2" id="KW-0479">Metal-binding</keyword>
<dbReference type="Gene3D" id="3.30.70.20">
    <property type="match status" value="2"/>
</dbReference>
<dbReference type="NCBIfam" id="NF045797">
    <property type="entry name" value="DsrO"/>
    <property type="match status" value="1"/>
</dbReference>
<evidence type="ECO:0000259" key="5">
    <source>
        <dbReference type="PROSITE" id="PS51379"/>
    </source>
</evidence>
<dbReference type="NCBIfam" id="TIGR01409">
    <property type="entry name" value="TAT_signal_seq"/>
    <property type="match status" value="1"/>
</dbReference>
<sequence length="241" mass="26190">MSLTRRQFLKGSGVVGAAAVAATLPGCTGTTDTNTPGQGPRYGMVIDLRRCFGCHACSVACKAEQDVPLGYFKSWVMVSEKGRYPHARRDFVPVLCNHCDQPPCVEVCPSQATKQRKDGIVTQDDDLCIGCKYCVQACPYGVKYSDPRTKTAQKCDFCLHRVEQGILPACVNTCNARARIFGDLNDPDSAISRLIAGNPVQTLRPAMGTDPRVYYIGLDQDAYAPIQRAFSLSDQPGTQGE</sequence>
<dbReference type="PROSITE" id="PS51318">
    <property type="entry name" value="TAT"/>
    <property type="match status" value="1"/>
</dbReference>
<evidence type="ECO:0000256" key="1">
    <source>
        <dbReference type="ARBA" id="ARBA00022485"/>
    </source>
</evidence>
<comment type="caution">
    <text evidence="6">The sequence shown here is derived from an EMBL/GenBank/DDBJ whole genome shotgun (WGS) entry which is preliminary data.</text>
</comment>
<organism evidence="6">
    <name type="scientific">marine sediment metagenome</name>
    <dbReference type="NCBI Taxonomy" id="412755"/>
    <lineage>
        <taxon>unclassified sequences</taxon>
        <taxon>metagenomes</taxon>
        <taxon>ecological metagenomes</taxon>
    </lineage>
</organism>
<dbReference type="InterPro" id="IPR017900">
    <property type="entry name" value="4Fe4S_Fe_S_CS"/>
</dbReference>
<protein>
    <recommendedName>
        <fullName evidence="5">4Fe-4S ferredoxin-type domain-containing protein</fullName>
    </recommendedName>
</protein>
<accession>A0A0F9QCK1</accession>
<dbReference type="EMBL" id="LAZR01004190">
    <property type="protein sequence ID" value="KKN10946.1"/>
    <property type="molecule type" value="Genomic_DNA"/>
</dbReference>
<dbReference type="PANTHER" id="PTHR43177">
    <property type="entry name" value="PROTEIN NRFC"/>
    <property type="match status" value="1"/>
</dbReference>
<dbReference type="GO" id="GO:0051539">
    <property type="term" value="F:4 iron, 4 sulfur cluster binding"/>
    <property type="evidence" value="ECO:0007669"/>
    <property type="project" value="UniProtKB-KW"/>
</dbReference>
<keyword evidence="1" id="KW-0004">4Fe-4S</keyword>
<dbReference type="Pfam" id="PF13247">
    <property type="entry name" value="Fer4_11"/>
    <property type="match status" value="1"/>
</dbReference>
<dbReference type="InterPro" id="IPR006311">
    <property type="entry name" value="TAT_signal"/>
</dbReference>